<protein>
    <submittedName>
        <fullName evidence="7">S-layer homology domain-containing protein</fullName>
    </submittedName>
</protein>
<feature type="compositionally biased region" description="Polar residues" evidence="4">
    <location>
        <begin position="130"/>
        <end position="141"/>
    </location>
</feature>
<dbReference type="PROSITE" id="PS51272">
    <property type="entry name" value="SLH"/>
    <property type="match status" value="3"/>
</dbReference>
<feature type="region of interest" description="Disordered" evidence="4">
    <location>
        <begin position="474"/>
        <end position="509"/>
    </location>
</feature>
<feature type="compositionally biased region" description="Polar residues" evidence="4">
    <location>
        <begin position="594"/>
        <end position="603"/>
    </location>
</feature>
<dbReference type="AlphaFoldDB" id="A0A9D2SCD1"/>
<dbReference type="InterPro" id="IPR042229">
    <property type="entry name" value="Listeria/Bacterioides_rpt_sf"/>
</dbReference>
<dbReference type="Proteomes" id="UP000886883">
    <property type="component" value="Unassembled WGS sequence"/>
</dbReference>
<feature type="domain" description="SLH" evidence="6">
    <location>
        <begin position="812"/>
        <end position="872"/>
    </location>
</feature>
<dbReference type="InterPro" id="IPR044060">
    <property type="entry name" value="Bacterial_rp_domain"/>
</dbReference>
<reference evidence="7" key="2">
    <citation type="submission" date="2021-04" db="EMBL/GenBank/DDBJ databases">
        <authorList>
            <person name="Gilroy R."/>
        </authorList>
    </citation>
    <scope>NUCLEOTIDE SEQUENCE</scope>
    <source>
        <strain evidence="7">USAMLcec3-2134</strain>
    </source>
</reference>
<dbReference type="EMBL" id="DWXE01000001">
    <property type="protein sequence ID" value="HJB89946.1"/>
    <property type="molecule type" value="Genomic_DNA"/>
</dbReference>
<keyword evidence="2" id="KW-0677">Repeat</keyword>
<gene>
    <name evidence="7" type="ORF">H9763_00570</name>
</gene>
<feature type="domain" description="SLH" evidence="6">
    <location>
        <begin position="942"/>
        <end position="1005"/>
    </location>
</feature>
<name>A0A9D2SCD1_9FIRM</name>
<organism evidence="7 8">
    <name type="scientific">Candidatus Eisenbergiella merdigallinarum</name>
    <dbReference type="NCBI Taxonomy" id="2838552"/>
    <lineage>
        <taxon>Bacteria</taxon>
        <taxon>Bacillati</taxon>
        <taxon>Bacillota</taxon>
        <taxon>Clostridia</taxon>
        <taxon>Lachnospirales</taxon>
        <taxon>Lachnospiraceae</taxon>
        <taxon>Eisenbergiella</taxon>
    </lineage>
</organism>
<dbReference type="Gene3D" id="2.60.40.4270">
    <property type="entry name" value="Listeria-Bacteroides repeat domain"/>
    <property type="match status" value="2"/>
</dbReference>
<dbReference type="InterPro" id="IPR013378">
    <property type="entry name" value="InlB-like_B-rpt"/>
</dbReference>
<dbReference type="Gene3D" id="2.60.40.2700">
    <property type="match status" value="1"/>
</dbReference>
<dbReference type="InterPro" id="IPR001119">
    <property type="entry name" value="SLH_dom"/>
</dbReference>
<evidence type="ECO:0000259" key="6">
    <source>
        <dbReference type="PROSITE" id="PS51272"/>
    </source>
</evidence>
<evidence type="ECO:0000256" key="2">
    <source>
        <dbReference type="ARBA" id="ARBA00022737"/>
    </source>
</evidence>
<feature type="domain" description="SLH" evidence="6">
    <location>
        <begin position="873"/>
        <end position="939"/>
    </location>
</feature>
<feature type="repeat" description="Cell wall-binding" evidence="3">
    <location>
        <begin position="1046"/>
        <end position="1065"/>
    </location>
</feature>
<feature type="region of interest" description="Disordered" evidence="4">
    <location>
        <begin position="120"/>
        <end position="141"/>
    </location>
</feature>
<evidence type="ECO:0000256" key="3">
    <source>
        <dbReference type="PROSITE-ProRule" id="PRU00591"/>
    </source>
</evidence>
<feature type="compositionally biased region" description="Polar residues" evidence="4">
    <location>
        <begin position="492"/>
        <end position="509"/>
    </location>
</feature>
<evidence type="ECO:0000259" key="5">
    <source>
        <dbReference type="PROSITE" id="PS50835"/>
    </source>
</evidence>
<evidence type="ECO:0000256" key="4">
    <source>
        <dbReference type="SAM" id="MobiDB-lite"/>
    </source>
</evidence>
<dbReference type="GO" id="GO:0030313">
    <property type="term" value="C:cell envelope"/>
    <property type="evidence" value="ECO:0007669"/>
    <property type="project" value="UniProtKB-SubCell"/>
</dbReference>
<feature type="region of interest" description="Disordered" evidence="4">
    <location>
        <begin position="550"/>
        <end position="619"/>
    </location>
</feature>
<evidence type="ECO:0000256" key="1">
    <source>
        <dbReference type="ARBA" id="ARBA00004196"/>
    </source>
</evidence>
<evidence type="ECO:0000313" key="8">
    <source>
        <dbReference type="Proteomes" id="UP000886883"/>
    </source>
</evidence>
<comment type="caution">
    <text evidence="7">The sequence shown here is derived from an EMBL/GenBank/DDBJ whole genome shotgun (WGS) entry which is preliminary data.</text>
</comment>
<dbReference type="PROSITE" id="PS51170">
    <property type="entry name" value="CW"/>
    <property type="match status" value="1"/>
</dbReference>
<dbReference type="NCBIfam" id="TIGR02543">
    <property type="entry name" value="List_Bact_rpt"/>
    <property type="match status" value="2"/>
</dbReference>
<dbReference type="Pfam" id="PF18998">
    <property type="entry name" value="Flg_new_2"/>
    <property type="match status" value="1"/>
</dbReference>
<proteinExistence type="predicted"/>
<accession>A0A9D2SCD1</accession>
<dbReference type="InterPro" id="IPR018337">
    <property type="entry name" value="Cell_wall/Cho-bd_repeat"/>
</dbReference>
<dbReference type="Pfam" id="PF09479">
    <property type="entry name" value="Flg_new"/>
    <property type="match status" value="2"/>
</dbReference>
<sequence length="1084" mass="110438">MDIGGAVNTTGVGGAGGTVIILTNVTTGGDSALDIGAGSGSGTADNGAGIKPGTVENTYEIYGSLSLPADLTIPASVTVNIPQKTTLTVPSDKTLTNYGTITGDGTLTIQGDAKGNGSVSVSGFNKKDQTNAPSDPSGTSAVTANSVTLTAVTDSGGVGGIQYGYTTGAGAMPENWQTETTFTNLSPGTTYTFYARYAGNGFYAPSAASSTGLTVTTSALVDAETPNITTHPQGGTYTVGADADLSVTASVNDGGTLSYQWYSSTTDSTTGGSEISGATSSSYTPPTSAAGTTWYYCVVTNTNNSATGEKTATAISNTAGVIVNPAPVTTYTVTVNGGTGGGSYQEGVTVTITATVPSGKQFAGWTVTAGGVTLADANSAATTFTMPAGNVTVTANFEDTPPQPAEYTITFDGNGGTSPAAQTTTGQKLTSLPTSTQSGYSFNGWYTAKTGGDKITPDTVFSASVTVYAQWTEDTPPQPAEYTITFDGNGGTSPAAQTTTGQKLTSLPTSTQSGYSFNGWYTAKTGGDKITPDTVFSASVTVYAQWTKNSEGGGSSSGGSSGGSGSSSSSGGGSGSDSGSSGSSAAVSRPDPNATDTPATGQTAPVEPGADGSASISSSTVQDAINKAAADAKKNGNTGNGIAVTVPIQNAADAGSLAITIPAGTLDELVSAKVRRFDITTNGLTSFGFTLDTLKMLDTQSQGGDLVLRMVKTAVASNEAKEAVGTRPAYDISLVYVKGGVETPLTDWQGRTISVKLPYTPAANEQAGNLCAVCVDGNGKAEWLAKSSYDPDQKAVLFEAEHFGIYGVGYRAPAEAFTDISGHWAGQHILFAAGRGLIDGAGDGRFAPDAGMTRGMFVTALGRLAGIDPADYRTGQFTDVPEDAWYAPYVNWAAQNGIVSGAAATGPATFSPDSGIVREEMAVILKNYAAKMGYTLPGTLKAVTFTDRAQISSWAADAVRAMQQAGILAGKDGGRFDPKGTATRAEVAIVLHRFVEVVIDPQTANGWAQNDSGDWYYYRGGEPVKGWLSDEQKWYWLDQSSGKMFAGGWKQIGGGQYYFHADGVMAVNAAIEGYAIGPDGRKTA</sequence>
<reference evidence="7" key="1">
    <citation type="journal article" date="2021" name="PeerJ">
        <title>Extensive microbial diversity within the chicken gut microbiome revealed by metagenomics and culture.</title>
        <authorList>
            <person name="Gilroy R."/>
            <person name="Ravi A."/>
            <person name="Getino M."/>
            <person name="Pursley I."/>
            <person name="Horton D.L."/>
            <person name="Alikhan N.F."/>
            <person name="Baker D."/>
            <person name="Gharbi K."/>
            <person name="Hall N."/>
            <person name="Watson M."/>
            <person name="Adriaenssens E.M."/>
            <person name="Foster-Nyarko E."/>
            <person name="Jarju S."/>
            <person name="Secka A."/>
            <person name="Antonio M."/>
            <person name="Oren A."/>
            <person name="Chaudhuri R.R."/>
            <person name="La Ragione R."/>
            <person name="Hildebrand F."/>
            <person name="Pallen M.J."/>
        </authorList>
    </citation>
    <scope>NUCLEOTIDE SEQUENCE</scope>
    <source>
        <strain evidence="7">USAMLcec3-2134</strain>
    </source>
</reference>
<feature type="compositionally biased region" description="Gly residues" evidence="4">
    <location>
        <begin position="551"/>
        <end position="576"/>
    </location>
</feature>
<feature type="domain" description="Ig-like" evidence="5">
    <location>
        <begin position="226"/>
        <end position="313"/>
    </location>
</feature>
<dbReference type="PROSITE" id="PS50835">
    <property type="entry name" value="IG_LIKE"/>
    <property type="match status" value="1"/>
</dbReference>
<dbReference type="Gene3D" id="2.10.270.10">
    <property type="entry name" value="Cholin Binding"/>
    <property type="match status" value="1"/>
</dbReference>
<dbReference type="InterPro" id="IPR007110">
    <property type="entry name" value="Ig-like_dom"/>
</dbReference>
<dbReference type="Pfam" id="PF00395">
    <property type="entry name" value="SLH"/>
    <property type="match status" value="3"/>
</dbReference>
<evidence type="ECO:0000313" key="7">
    <source>
        <dbReference type="EMBL" id="HJB89946.1"/>
    </source>
</evidence>
<comment type="subcellular location">
    <subcellularLocation>
        <location evidence="1">Cell envelope</location>
    </subcellularLocation>
</comment>
<dbReference type="SUPFAM" id="SSF69360">
    <property type="entry name" value="Cell wall binding repeat"/>
    <property type="match status" value="1"/>
</dbReference>